<name>A0A0P1ASI9_PLAHL</name>
<feature type="region of interest" description="Disordered" evidence="6">
    <location>
        <begin position="58"/>
        <end position="81"/>
    </location>
</feature>
<comment type="subcellular location">
    <subcellularLocation>
        <location evidence="1">Cytoplasm</location>
        <location evidence="1">Cytoskeleton</location>
        <location evidence="1">Cilium basal body</location>
    </subcellularLocation>
</comment>
<evidence type="ECO:0000256" key="2">
    <source>
        <dbReference type="ARBA" id="ARBA00022490"/>
    </source>
</evidence>
<sequence>MPVTQYYHVRDPVENLLVSVTLRKISGFKSEGSGDSVPVGKKWKYCFQWQEKKLSSREKKLEQERLKGRENKPFTDKHEEDTLSSYVDEDNFIPDELAHETLTTSNDRSTHLLPPDLSRRPSYKRTKASWSLNQHRTWLRANREDQFRAMHIVALIEDVERILCSFRYYKSRGLLCATPGFSLPISEPGHDPDLLAKGPKLSTYHVTTRSGSVFEYVLENVHDIHPCVSAEEQKLAKEIQLREEMRDREHIIRYQQSSRKISVFDQKQGNSKSLMERKMMLSIEVVAVNDPQAMDPIFVKYELELPRRAGLPHWKFYSSDHTRQRGTTSLSLPQRSAYPGCHTSAILNHNQQFYLKFKNAEKPPAIEHLDEDGGYASMAASPVLRLAVYSCDPWHRKRLEGHGEIKLKESAGFFDQDIPLQKPFLSISDHLEELFLGVDESAEVDDFDDNRPQESDSDSEESPISNLIISRLGQKSESTGATVRLRYIIIDVEPNHHTKAVRTTPALPFVAADLRTKVVQRSVHEILRSVRREKRLATITDPQIQAALRSLPNIEAHNTKAL</sequence>
<keyword evidence="4" id="KW-0206">Cytoskeleton</keyword>
<evidence type="ECO:0000313" key="7">
    <source>
        <dbReference type="EMBL" id="CEG44256.1"/>
    </source>
</evidence>
<evidence type="ECO:0000256" key="6">
    <source>
        <dbReference type="SAM" id="MobiDB-lite"/>
    </source>
</evidence>
<dbReference type="EMBL" id="CCYD01001075">
    <property type="protein sequence ID" value="CEG44256.1"/>
    <property type="molecule type" value="Genomic_DNA"/>
</dbReference>
<keyword evidence="5" id="KW-0966">Cell projection</keyword>
<reference evidence="8" key="1">
    <citation type="submission" date="2014-09" db="EMBL/GenBank/DDBJ databases">
        <authorList>
            <person name="Sharma Rahul"/>
            <person name="Thines Marco"/>
        </authorList>
    </citation>
    <scope>NUCLEOTIDE SEQUENCE [LARGE SCALE GENOMIC DNA]</scope>
</reference>
<dbReference type="PANTHER" id="PTHR12968:SF4">
    <property type="entry name" value="TECTONIC-LIKE COMPLEX MEMBER MKS1"/>
    <property type="match status" value="1"/>
</dbReference>
<evidence type="ECO:0000313" key="8">
    <source>
        <dbReference type="Proteomes" id="UP000054928"/>
    </source>
</evidence>
<organism evidence="7 8">
    <name type="scientific">Plasmopara halstedii</name>
    <name type="common">Downy mildew of sunflower</name>
    <dbReference type="NCBI Taxonomy" id="4781"/>
    <lineage>
        <taxon>Eukaryota</taxon>
        <taxon>Sar</taxon>
        <taxon>Stramenopiles</taxon>
        <taxon>Oomycota</taxon>
        <taxon>Peronosporomycetes</taxon>
        <taxon>Peronosporales</taxon>
        <taxon>Peronosporaceae</taxon>
        <taxon>Plasmopara</taxon>
    </lineage>
</organism>
<feature type="region of interest" description="Disordered" evidence="6">
    <location>
        <begin position="445"/>
        <end position="464"/>
    </location>
</feature>
<dbReference type="PANTHER" id="PTHR12968">
    <property type="entry name" value="B9 DOMAIN-CONTAINING"/>
    <property type="match status" value="1"/>
</dbReference>
<dbReference type="Proteomes" id="UP000054928">
    <property type="component" value="Unassembled WGS sequence"/>
</dbReference>
<dbReference type="AlphaFoldDB" id="A0A0P1ASI9"/>
<accession>A0A0P1ASI9</accession>
<dbReference type="STRING" id="4781.A0A0P1ASI9"/>
<evidence type="ECO:0000256" key="1">
    <source>
        <dbReference type="ARBA" id="ARBA00004120"/>
    </source>
</evidence>
<dbReference type="GeneID" id="36395073"/>
<evidence type="ECO:0000256" key="3">
    <source>
        <dbReference type="ARBA" id="ARBA00022794"/>
    </source>
</evidence>
<evidence type="ECO:0000256" key="4">
    <source>
        <dbReference type="ARBA" id="ARBA00023212"/>
    </source>
</evidence>
<keyword evidence="8" id="KW-1185">Reference proteome</keyword>
<protein>
    <submittedName>
        <fullName evidence="7">B9 domain</fullName>
    </submittedName>
</protein>
<keyword evidence="3" id="KW-0970">Cilium biogenesis/degradation</keyword>
<dbReference type="RefSeq" id="XP_024580625.1">
    <property type="nucleotide sequence ID" value="XM_024730338.1"/>
</dbReference>
<dbReference type="GO" id="GO:0036038">
    <property type="term" value="C:MKS complex"/>
    <property type="evidence" value="ECO:0007669"/>
    <property type="project" value="TreeGrafter"/>
</dbReference>
<dbReference type="InterPro" id="IPR010796">
    <property type="entry name" value="C2_B9-type_dom"/>
</dbReference>
<keyword evidence="2" id="KW-0963">Cytoplasm</keyword>
<proteinExistence type="predicted"/>
<dbReference type="GO" id="GO:0060271">
    <property type="term" value="P:cilium assembly"/>
    <property type="evidence" value="ECO:0007669"/>
    <property type="project" value="TreeGrafter"/>
</dbReference>
<dbReference type="OMA" id="VRIRCNI"/>
<dbReference type="Pfam" id="PF07162">
    <property type="entry name" value="B9-C2"/>
    <property type="match status" value="1"/>
</dbReference>
<evidence type="ECO:0000256" key="5">
    <source>
        <dbReference type="ARBA" id="ARBA00023273"/>
    </source>
</evidence>
<dbReference type="OrthoDB" id="10263520at2759"/>